<gene>
    <name evidence="2" type="ORF">ESV24_13475</name>
</gene>
<name>A0A5C6YLP2_9FLAO</name>
<feature type="chain" id="PRO_5023014815" evidence="1">
    <location>
        <begin position="22"/>
        <end position="229"/>
    </location>
</feature>
<evidence type="ECO:0000313" key="3">
    <source>
        <dbReference type="Proteomes" id="UP000321945"/>
    </source>
</evidence>
<dbReference type="EMBL" id="VORU01000014">
    <property type="protein sequence ID" value="TXD68131.1"/>
    <property type="molecule type" value="Genomic_DNA"/>
</dbReference>
<proteinExistence type="predicted"/>
<feature type="signal peptide" evidence="1">
    <location>
        <begin position="1"/>
        <end position="21"/>
    </location>
</feature>
<dbReference type="PANTHER" id="PTHR33706">
    <property type="entry name" value="MORN VARIANT REPEAT PROTEIN"/>
    <property type="match status" value="1"/>
</dbReference>
<dbReference type="RefSeq" id="WP_111816902.1">
    <property type="nucleotide sequence ID" value="NZ_CBCRZQ010000012.1"/>
</dbReference>
<comment type="caution">
    <text evidence="2">The sequence shown here is derived from an EMBL/GenBank/DDBJ whole genome shotgun (WGS) entry which is preliminary data.</text>
</comment>
<dbReference type="SUPFAM" id="SSF82185">
    <property type="entry name" value="Histone H3 K4-specific methyltransferase SET7/9 N-terminal domain"/>
    <property type="match status" value="2"/>
</dbReference>
<dbReference type="Gene3D" id="2.20.110.10">
    <property type="entry name" value="Histone H3 K4-specific methyltransferase SET7/9 N-terminal domain"/>
    <property type="match status" value="3"/>
</dbReference>
<evidence type="ECO:0000313" key="2">
    <source>
        <dbReference type="EMBL" id="TXD68131.1"/>
    </source>
</evidence>
<accession>A0A5C6YLP2</accession>
<dbReference type="Proteomes" id="UP000321945">
    <property type="component" value="Unassembled WGS sequence"/>
</dbReference>
<organism evidence="2 3">
    <name type="scientific">Aequorivita lipolytica</name>
    <dbReference type="NCBI Taxonomy" id="153267"/>
    <lineage>
        <taxon>Bacteria</taxon>
        <taxon>Pseudomonadati</taxon>
        <taxon>Bacteroidota</taxon>
        <taxon>Flavobacteriia</taxon>
        <taxon>Flavobacteriales</taxon>
        <taxon>Flavobacteriaceae</taxon>
        <taxon>Aequorivita</taxon>
    </lineage>
</organism>
<protein>
    <submittedName>
        <fullName evidence="2">Toxin-antitoxin system YwqK family antitoxin</fullName>
    </submittedName>
</protein>
<keyword evidence="3" id="KW-1185">Reference proteome</keyword>
<sequence length="229" mass="26637">MIKIAFIFFLVTSLCSVSVFSQSEINQTDAQGKRHGIWKKTFDGTNQLRYEGTFEHGKEVGEFKFYCEDCKSQPMVTKIFNSKDNSAEVKYFTVKGKLVSEGKMQDKDRIGEWVYYHEKSKNVMTRENYVNGKLDGKLITYYPNGKTTQETTYKNGIKEGEDNYYSPDGVLLKKLLYTNNELQGPATYYDAYGKVVIEGFYKEGKKHGLWKYYKDEKVILEETYPKKDN</sequence>
<dbReference type="OrthoDB" id="9785122at2"/>
<dbReference type="PANTHER" id="PTHR33706:SF1">
    <property type="entry name" value="TPR REPEAT PROTEIN"/>
    <property type="match status" value="1"/>
</dbReference>
<reference evidence="2 3" key="1">
    <citation type="submission" date="2019-08" db="EMBL/GenBank/DDBJ databases">
        <title>Genome of Aequorivita lipolytica Y10-2 (type strain).</title>
        <authorList>
            <person name="Bowman J.P."/>
        </authorList>
    </citation>
    <scope>NUCLEOTIDE SEQUENCE [LARGE SCALE GENOMIC DNA]</scope>
    <source>
        <strain evidence="2 3">Y10-2</strain>
    </source>
</reference>
<keyword evidence="1" id="KW-0732">Signal</keyword>
<dbReference type="AlphaFoldDB" id="A0A5C6YLP2"/>
<evidence type="ECO:0000256" key="1">
    <source>
        <dbReference type="SAM" id="SignalP"/>
    </source>
</evidence>